<feature type="domain" description="NADH:flavin oxidoreductase/NADH oxidase N-terminal" evidence="1">
    <location>
        <begin position="2"/>
        <end position="321"/>
    </location>
</feature>
<dbReference type="InterPro" id="IPR044152">
    <property type="entry name" value="YqjM-like"/>
</dbReference>
<dbReference type="AlphaFoldDB" id="A0AA38Y5T0"/>
<dbReference type="SUPFAM" id="SSF51395">
    <property type="entry name" value="FMN-linked oxidoreductases"/>
    <property type="match status" value="1"/>
</dbReference>
<protein>
    <submittedName>
        <fullName evidence="2">NADH-dependent flavin oxidoreductase</fullName>
        <ecNumber evidence="2">1.3.1.42</ecNumber>
    </submittedName>
</protein>
<keyword evidence="2" id="KW-0560">Oxidoreductase</keyword>
<keyword evidence="3" id="KW-1185">Reference proteome</keyword>
<dbReference type="GO" id="GO:0003959">
    <property type="term" value="F:NADPH dehydrogenase activity"/>
    <property type="evidence" value="ECO:0007669"/>
    <property type="project" value="InterPro"/>
</dbReference>
<evidence type="ECO:0000313" key="2">
    <source>
        <dbReference type="EMBL" id="KAJ9634828.1"/>
    </source>
</evidence>
<comment type="caution">
    <text evidence="2">The sequence shown here is derived from an EMBL/GenBank/DDBJ whole genome shotgun (WGS) entry which is preliminary data.</text>
</comment>
<dbReference type="GO" id="GO:0050661">
    <property type="term" value="F:NADP binding"/>
    <property type="evidence" value="ECO:0007669"/>
    <property type="project" value="InterPro"/>
</dbReference>
<dbReference type="EC" id="1.3.1.42" evidence="2"/>
<proteinExistence type="predicted"/>
<dbReference type="EMBL" id="JAPDRN010000036">
    <property type="protein sequence ID" value="KAJ9634828.1"/>
    <property type="molecule type" value="Genomic_DNA"/>
</dbReference>
<dbReference type="PANTHER" id="PTHR43303">
    <property type="entry name" value="NADPH DEHYDROGENASE C23G7.10C-RELATED"/>
    <property type="match status" value="1"/>
</dbReference>
<dbReference type="Pfam" id="PF00724">
    <property type="entry name" value="Oxidored_FMN"/>
    <property type="match status" value="1"/>
</dbReference>
<organism evidence="2 3">
    <name type="scientific">Knufia peltigerae</name>
    <dbReference type="NCBI Taxonomy" id="1002370"/>
    <lineage>
        <taxon>Eukaryota</taxon>
        <taxon>Fungi</taxon>
        <taxon>Dikarya</taxon>
        <taxon>Ascomycota</taxon>
        <taxon>Pezizomycotina</taxon>
        <taxon>Eurotiomycetes</taxon>
        <taxon>Chaetothyriomycetidae</taxon>
        <taxon>Chaetothyriales</taxon>
        <taxon>Trichomeriaceae</taxon>
        <taxon>Knufia</taxon>
    </lineage>
</organism>
<accession>A0AA38Y5T0</accession>
<name>A0AA38Y5T0_9EURO</name>
<sequence>MTEATGVQPNGRISINCPGLYNDAQEEGLRKLTEFAHSQGGLIGVQLSHGGRKSGTLAPFISAQMGQSSAKAPAADGGWPDDVVGPSGGVANSFDGVAEQYCEPREITQGEIKELISNFANSAVRATRAGVDIIEIHGAHGYIIHQFLSPVTNRRTDQYGGTFENRVRLLVEILKAVRAVIPDSMPLFVRISATDWMEGTPQAAKLGSWDVESTVSLAKILPSLGVDLLDVSSGGNVKQASHTVFDAGGEHPKIATRIRKELKQSGIAPAIGIVGLITGAIQARELVNSRNYVDPCADLIFVGRQFLMDPAWVLHVAAELEVDVEWPIQIARNEILKPRI</sequence>
<dbReference type="GO" id="GO:0016629">
    <property type="term" value="F:12-oxophytodienoate reductase activity"/>
    <property type="evidence" value="ECO:0007669"/>
    <property type="project" value="UniProtKB-EC"/>
</dbReference>
<dbReference type="PANTHER" id="PTHR43303:SF2">
    <property type="entry name" value="INDOLEAMINE 2,3-DIOXYGENASE PYRROLE 2,3-DIOXYGENASE (AFU_ORTHOLOGUE AFUA_5G01450"/>
    <property type="match status" value="1"/>
</dbReference>
<gene>
    <name evidence="2" type="primary">OYE32_3</name>
    <name evidence="2" type="ORF">H2204_006061</name>
</gene>
<dbReference type="Proteomes" id="UP001172681">
    <property type="component" value="Unassembled WGS sequence"/>
</dbReference>
<dbReference type="Gene3D" id="3.20.20.70">
    <property type="entry name" value="Aldolase class I"/>
    <property type="match status" value="1"/>
</dbReference>
<dbReference type="InterPro" id="IPR001155">
    <property type="entry name" value="OxRdtase_FMN_N"/>
</dbReference>
<dbReference type="InterPro" id="IPR013785">
    <property type="entry name" value="Aldolase_TIM"/>
</dbReference>
<evidence type="ECO:0000259" key="1">
    <source>
        <dbReference type="Pfam" id="PF00724"/>
    </source>
</evidence>
<evidence type="ECO:0000313" key="3">
    <source>
        <dbReference type="Proteomes" id="UP001172681"/>
    </source>
</evidence>
<reference evidence="2" key="1">
    <citation type="submission" date="2022-10" db="EMBL/GenBank/DDBJ databases">
        <title>Culturing micro-colonial fungi from biological soil crusts in the Mojave desert and describing Neophaeococcomyces mojavensis, and introducing the new genera and species Taxawa tesnikishii.</title>
        <authorList>
            <person name="Kurbessoian T."/>
            <person name="Stajich J.E."/>
        </authorList>
    </citation>
    <scope>NUCLEOTIDE SEQUENCE</scope>
    <source>
        <strain evidence="2">TK_35</strain>
    </source>
</reference>
<dbReference type="GO" id="GO:0010181">
    <property type="term" value="F:FMN binding"/>
    <property type="evidence" value="ECO:0007669"/>
    <property type="project" value="InterPro"/>
</dbReference>